<organism evidence="2 3">
    <name type="scientific">Setaria viridis</name>
    <name type="common">Green bristlegrass</name>
    <name type="synonym">Setaria italica subsp. viridis</name>
    <dbReference type="NCBI Taxonomy" id="4556"/>
    <lineage>
        <taxon>Eukaryota</taxon>
        <taxon>Viridiplantae</taxon>
        <taxon>Streptophyta</taxon>
        <taxon>Embryophyta</taxon>
        <taxon>Tracheophyta</taxon>
        <taxon>Spermatophyta</taxon>
        <taxon>Magnoliopsida</taxon>
        <taxon>Liliopsida</taxon>
        <taxon>Poales</taxon>
        <taxon>Poaceae</taxon>
        <taxon>PACMAD clade</taxon>
        <taxon>Panicoideae</taxon>
        <taxon>Panicodae</taxon>
        <taxon>Paniceae</taxon>
        <taxon>Cenchrinae</taxon>
        <taxon>Setaria</taxon>
    </lineage>
</organism>
<protein>
    <submittedName>
        <fullName evidence="2">Uncharacterized protein</fullName>
    </submittedName>
</protein>
<gene>
    <name evidence="2" type="ORF">SEVIR_1G154301v2</name>
</gene>
<keyword evidence="3" id="KW-1185">Reference proteome</keyword>
<accession>A0A4V6DFH7</accession>
<reference evidence="2" key="1">
    <citation type="submission" date="2019-03" db="EMBL/GenBank/DDBJ databases">
        <title>WGS assembly of Setaria viridis.</title>
        <authorList>
            <person name="Huang P."/>
            <person name="Jenkins J."/>
            <person name="Grimwood J."/>
            <person name="Barry K."/>
            <person name="Healey A."/>
            <person name="Mamidi S."/>
            <person name="Sreedasyam A."/>
            <person name="Shu S."/>
            <person name="Feldman M."/>
            <person name="Wu J."/>
            <person name="Yu Y."/>
            <person name="Chen C."/>
            <person name="Johnson J."/>
            <person name="Rokhsar D."/>
            <person name="Baxter I."/>
            <person name="Schmutz J."/>
            <person name="Brutnell T."/>
            <person name="Kellogg E."/>
        </authorList>
    </citation>
    <scope>NUCLEOTIDE SEQUENCE [LARGE SCALE GENOMIC DNA]</scope>
</reference>
<evidence type="ECO:0000313" key="2">
    <source>
        <dbReference type="EMBL" id="TKW39046.1"/>
    </source>
</evidence>
<evidence type="ECO:0000313" key="3">
    <source>
        <dbReference type="Proteomes" id="UP000298652"/>
    </source>
</evidence>
<name>A0A4V6DFH7_SETVI</name>
<sequence length="150" mass="16015">MRSCLLHPTANSTDGVTSSHVRRVGVQGRPCPPRGTPRPGGRRVVVGRRRAAQGAGARPQRRGGDVVRGAGAAAAGARVGALRERPVPAPLPPALHRAPHLRAPGLRQVQARAHVRHRRQDPQRLRGARRCLIISSLHSRPAGRAVAAHR</sequence>
<feature type="compositionally biased region" description="Low complexity" evidence="1">
    <location>
        <begin position="67"/>
        <end position="80"/>
    </location>
</feature>
<feature type="region of interest" description="Disordered" evidence="1">
    <location>
        <begin position="24"/>
        <end position="98"/>
    </location>
</feature>
<dbReference type="Gramene" id="TKW39046">
    <property type="protein sequence ID" value="TKW39046"/>
    <property type="gene ID" value="SEVIR_1G154301v2"/>
</dbReference>
<dbReference type="Proteomes" id="UP000298652">
    <property type="component" value="Chromosome 1"/>
</dbReference>
<dbReference type="AlphaFoldDB" id="A0A4V6DFH7"/>
<proteinExistence type="predicted"/>
<dbReference type="EMBL" id="CM016552">
    <property type="protein sequence ID" value="TKW39046.1"/>
    <property type="molecule type" value="Genomic_DNA"/>
</dbReference>
<evidence type="ECO:0000256" key="1">
    <source>
        <dbReference type="SAM" id="MobiDB-lite"/>
    </source>
</evidence>